<accession>A0A0F9SN32</accession>
<evidence type="ECO:0008006" key="3">
    <source>
        <dbReference type="Google" id="ProtNLM"/>
    </source>
</evidence>
<proteinExistence type="predicted"/>
<feature type="transmembrane region" description="Helical" evidence="1">
    <location>
        <begin position="72"/>
        <end position="93"/>
    </location>
</feature>
<dbReference type="AlphaFoldDB" id="A0A0F9SN32"/>
<keyword evidence="1" id="KW-1133">Transmembrane helix</keyword>
<comment type="caution">
    <text evidence="2">The sequence shown here is derived from an EMBL/GenBank/DDBJ whole genome shotgun (WGS) entry which is preliminary data.</text>
</comment>
<evidence type="ECO:0000256" key="1">
    <source>
        <dbReference type="SAM" id="Phobius"/>
    </source>
</evidence>
<sequence length="219" mass="23890">MDDSLKFAKRWVITGIVCGFLAGVSYAVSIAISLSPRIAYPVFWAFGPLLCASAPGFYYFVKHYRKSIPLQIGILFLIIAGASVTMMGTMQAAGRAVFRAVPLEGASEVTKEAWELAYKAANAVQMGADVAWDIFIFTSVFLLGIVMFKHPKLGWIFGTLGCIIGLLGLAFNIYTFPNNPGTQGLVDMGPFVGLWFTTVNIKVLVSLKWMDTKVEISPN</sequence>
<gene>
    <name evidence="2" type="ORF">LCGC14_0754760</name>
</gene>
<keyword evidence="1" id="KW-0472">Membrane</keyword>
<keyword evidence="1" id="KW-0812">Transmembrane</keyword>
<feature type="transmembrane region" description="Helical" evidence="1">
    <location>
        <begin position="130"/>
        <end position="148"/>
    </location>
</feature>
<dbReference type="EMBL" id="LAZR01001839">
    <property type="protein sequence ID" value="KKN38296.1"/>
    <property type="molecule type" value="Genomic_DNA"/>
</dbReference>
<reference evidence="2" key="1">
    <citation type="journal article" date="2015" name="Nature">
        <title>Complex archaea that bridge the gap between prokaryotes and eukaryotes.</title>
        <authorList>
            <person name="Spang A."/>
            <person name="Saw J.H."/>
            <person name="Jorgensen S.L."/>
            <person name="Zaremba-Niedzwiedzka K."/>
            <person name="Martijn J."/>
            <person name="Lind A.E."/>
            <person name="van Eijk R."/>
            <person name="Schleper C."/>
            <person name="Guy L."/>
            <person name="Ettema T.J."/>
        </authorList>
    </citation>
    <scope>NUCLEOTIDE SEQUENCE</scope>
</reference>
<feature type="transmembrane region" description="Helical" evidence="1">
    <location>
        <begin position="188"/>
        <end position="207"/>
    </location>
</feature>
<name>A0A0F9SN32_9ZZZZ</name>
<feature type="transmembrane region" description="Helical" evidence="1">
    <location>
        <begin position="38"/>
        <end position="60"/>
    </location>
</feature>
<evidence type="ECO:0000313" key="2">
    <source>
        <dbReference type="EMBL" id="KKN38296.1"/>
    </source>
</evidence>
<feature type="transmembrane region" description="Helical" evidence="1">
    <location>
        <begin position="12"/>
        <end position="32"/>
    </location>
</feature>
<organism evidence="2">
    <name type="scientific">marine sediment metagenome</name>
    <dbReference type="NCBI Taxonomy" id="412755"/>
    <lineage>
        <taxon>unclassified sequences</taxon>
        <taxon>metagenomes</taxon>
        <taxon>ecological metagenomes</taxon>
    </lineage>
</organism>
<protein>
    <recommendedName>
        <fullName evidence="3">DUF4386 domain-containing protein</fullName>
    </recommendedName>
</protein>
<feature type="transmembrane region" description="Helical" evidence="1">
    <location>
        <begin position="155"/>
        <end position="176"/>
    </location>
</feature>